<evidence type="ECO:0000256" key="1">
    <source>
        <dbReference type="SAM" id="Phobius"/>
    </source>
</evidence>
<feature type="transmembrane region" description="Helical" evidence="1">
    <location>
        <begin position="68"/>
        <end position="91"/>
    </location>
</feature>
<dbReference type="Proteomes" id="UP000218615">
    <property type="component" value="Unassembled WGS sequence"/>
</dbReference>
<feature type="transmembrane region" description="Helical" evidence="1">
    <location>
        <begin position="135"/>
        <end position="159"/>
    </location>
</feature>
<organism evidence="2 3">
    <name type="scientific">Candidatus Methanoperedens nitratireducens</name>
    <dbReference type="NCBI Taxonomy" id="1392998"/>
    <lineage>
        <taxon>Archaea</taxon>
        <taxon>Methanobacteriati</taxon>
        <taxon>Methanobacteriota</taxon>
        <taxon>Stenosarchaea group</taxon>
        <taxon>Methanomicrobia</taxon>
        <taxon>Methanosarcinales</taxon>
        <taxon>ANME-2 cluster</taxon>
        <taxon>Candidatus Methanoperedentaceae</taxon>
        <taxon>Candidatus Methanoperedens</taxon>
    </lineage>
</organism>
<evidence type="ECO:0000313" key="2">
    <source>
        <dbReference type="EMBL" id="SNQ60633.1"/>
    </source>
</evidence>
<proteinExistence type="predicted"/>
<keyword evidence="1" id="KW-0472">Membrane</keyword>
<dbReference type="EMBL" id="FZMP01000112">
    <property type="protein sequence ID" value="SNQ60633.1"/>
    <property type="molecule type" value="Genomic_DNA"/>
</dbReference>
<dbReference type="AlphaFoldDB" id="A0A284VN50"/>
<gene>
    <name evidence="2" type="ORF">MNV_20009</name>
</gene>
<feature type="transmembrane region" description="Helical" evidence="1">
    <location>
        <begin position="6"/>
        <end position="24"/>
    </location>
</feature>
<feature type="transmembrane region" description="Helical" evidence="1">
    <location>
        <begin position="31"/>
        <end position="48"/>
    </location>
</feature>
<sequence>MNPFYYELINYVMWAVTALLIFVRYKNQRDYWYLLIGWSLVFPLDYISDKYSLFLRYNEGFTMLFDRYPLFLLPAFGWFFALPTILCLRFKNKIDALHLWRRVGILFVVFLALGFVAEIASTSSGYYAYYWPSTWMINGVVPLSIPITDSIYLVMLYFGHKVAIEYSVNKKWISGFLIHIGTYYVVFALGILITWLFVWALGIKPTW</sequence>
<keyword evidence="3" id="KW-1185">Reference proteome</keyword>
<protein>
    <submittedName>
        <fullName evidence="2">Uncharacterized protein</fullName>
    </submittedName>
</protein>
<evidence type="ECO:0000313" key="3">
    <source>
        <dbReference type="Proteomes" id="UP000218615"/>
    </source>
</evidence>
<accession>A0A284VN50</accession>
<reference evidence="3" key="1">
    <citation type="submission" date="2017-06" db="EMBL/GenBank/DDBJ databases">
        <authorList>
            <person name="Cremers G."/>
        </authorList>
    </citation>
    <scope>NUCLEOTIDE SEQUENCE [LARGE SCALE GENOMIC DNA]</scope>
</reference>
<feature type="transmembrane region" description="Helical" evidence="1">
    <location>
        <begin position="180"/>
        <end position="201"/>
    </location>
</feature>
<keyword evidence="1" id="KW-1133">Transmembrane helix</keyword>
<keyword evidence="1" id="KW-0812">Transmembrane</keyword>
<feature type="transmembrane region" description="Helical" evidence="1">
    <location>
        <begin position="103"/>
        <end position="129"/>
    </location>
</feature>
<name>A0A284VN50_9EURY</name>